<keyword evidence="1" id="KW-1133">Transmembrane helix</keyword>
<proteinExistence type="predicted"/>
<dbReference type="InterPro" id="IPR025962">
    <property type="entry name" value="SdpI/YhfL"/>
</dbReference>
<evidence type="ECO:0000313" key="3">
    <source>
        <dbReference type="EMBL" id="ARU61990.1"/>
    </source>
</evidence>
<dbReference type="GO" id="GO:0009636">
    <property type="term" value="P:response to toxic substance"/>
    <property type="evidence" value="ECO:0007669"/>
    <property type="project" value="TreeGrafter"/>
</dbReference>
<organism evidence="3 4">
    <name type="scientific">Tumebacillus avium</name>
    <dbReference type="NCBI Taxonomy" id="1903704"/>
    <lineage>
        <taxon>Bacteria</taxon>
        <taxon>Bacillati</taxon>
        <taxon>Bacillota</taxon>
        <taxon>Bacilli</taxon>
        <taxon>Bacillales</taxon>
        <taxon>Alicyclobacillaceae</taxon>
        <taxon>Tumebacillus</taxon>
    </lineage>
</organism>
<dbReference type="InterPro" id="IPR012867">
    <property type="entry name" value="DUF1648"/>
</dbReference>
<name>A0A1Y0IP02_9BACL</name>
<feature type="transmembrane region" description="Helical" evidence="1">
    <location>
        <begin position="197"/>
        <end position="219"/>
    </location>
</feature>
<dbReference type="OrthoDB" id="9808690at2"/>
<sequence>MGAPILRRKGLIPMKKHILPLLIILISIVASIWVYPQLPDQIPTHWGANGEVDDYSSKQTAVWMGPAIMVIVYAVLILMPKIDPKRANYPRFASSLYLVNTLLMLVFLGIQAVVISQWLGYEFNMSRFAPGLVGIIYLILGNYLPRFQQNYYFGIKTPWTLTNPEVWRKTHLFAGRVFVSTGVLLLLSLLLPTAWMLPILLFLLIGSALLIMASSYYFFKKQGNVH</sequence>
<accession>A0A1Y0IP02</accession>
<feature type="transmembrane region" description="Helical" evidence="1">
    <location>
        <begin position="125"/>
        <end position="144"/>
    </location>
</feature>
<dbReference type="AlphaFoldDB" id="A0A1Y0IP02"/>
<feature type="domain" description="DUF1648" evidence="2">
    <location>
        <begin position="22"/>
        <end position="70"/>
    </location>
</feature>
<evidence type="ECO:0000256" key="1">
    <source>
        <dbReference type="SAM" id="Phobius"/>
    </source>
</evidence>
<dbReference type="KEGG" id="tum:CBW65_13995"/>
<dbReference type="EMBL" id="CP021434">
    <property type="protein sequence ID" value="ARU61990.1"/>
    <property type="molecule type" value="Genomic_DNA"/>
</dbReference>
<protein>
    <recommendedName>
        <fullName evidence="2">DUF1648 domain-containing protein</fullName>
    </recommendedName>
</protein>
<dbReference type="InterPro" id="IPR026272">
    <property type="entry name" value="SdpI"/>
</dbReference>
<keyword evidence="1" id="KW-0472">Membrane</keyword>
<dbReference type="PANTHER" id="PTHR37810:SF5">
    <property type="entry name" value="IMMUNITY PROTEIN SDPI"/>
    <property type="match status" value="1"/>
</dbReference>
<dbReference type="Pfam" id="PF13630">
    <property type="entry name" value="SdpI"/>
    <property type="match status" value="1"/>
</dbReference>
<evidence type="ECO:0000313" key="4">
    <source>
        <dbReference type="Proteomes" id="UP000195437"/>
    </source>
</evidence>
<feature type="transmembrane region" description="Helical" evidence="1">
    <location>
        <begin position="61"/>
        <end position="80"/>
    </location>
</feature>
<feature type="transmembrane region" description="Helical" evidence="1">
    <location>
        <begin position="92"/>
        <end position="119"/>
    </location>
</feature>
<feature type="transmembrane region" description="Helical" evidence="1">
    <location>
        <begin position="173"/>
        <end position="191"/>
    </location>
</feature>
<gene>
    <name evidence="3" type="ORF">CBW65_13995</name>
</gene>
<feature type="transmembrane region" description="Helical" evidence="1">
    <location>
        <begin position="18"/>
        <end position="36"/>
    </location>
</feature>
<keyword evidence="4" id="KW-1185">Reference proteome</keyword>
<dbReference type="Proteomes" id="UP000195437">
    <property type="component" value="Chromosome"/>
</dbReference>
<reference evidence="4" key="1">
    <citation type="submission" date="2017-05" db="EMBL/GenBank/DDBJ databases">
        <authorList>
            <person name="Sung H."/>
        </authorList>
    </citation>
    <scope>NUCLEOTIDE SEQUENCE [LARGE SCALE GENOMIC DNA]</scope>
    <source>
        <strain evidence="4">AR23208</strain>
    </source>
</reference>
<dbReference type="PANTHER" id="PTHR37810">
    <property type="entry name" value="IMMUNITY PROTEIN SDPI"/>
    <property type="match status" value="1"/>
</dbReference>
<dbReference type="Pfam" id="PF07853">
    <property type="entry name" value="DUF1648"/>
    <property type="match status" value="1"/>
</dbReference>
<dbReference type="PIRSF" id="PIRSF038959">
    <property type="entry name" value="SdpI"/>
    <property type="match status" value="1"/>
</dbReference>
<keyword evidence="1" id="KW-0812">Transmembrane</keyword>
<evidence type="ECO:0000259" key="2">
    <source>
        <dbReference type="Pfam" id="PF07853"/>
    </source>
</evidence>